<accession>D5SXE0</accession>
<name>D5SXE0_PLAL2</name>
<proteinExistence type="predicted"/>
<sequence>MADGQSATGSNGNSTLNVAQPQIQEPADLKPLYSNFARVAGTPEEVVVDFGLDPMPFSNSARQIKISERVVMNYYTAKRLWAALGASLQRFEQAFGPLEIDVSKRAKQLPEANRNS</sequence>
<evidence type="ECO:0000313" key="3">
    <source>
        <dbReference type="Proteomes" id="UP000002220"/>
    </source>
</evidence>
<dbReference type="HOGENOM" id="CLU_2094581_0_0_0"/>
<dbReference type="KEGG" id="plm:Plim_3951"/>
<dbReference type="RefSeq" id="WP_013112193.1">
    <property type="nucleotide sequence ID" value="NC_014148.1"/>
</dbReference>
<gene>
    <name evidence="2" type="ordered locus">Plim_3951</name>
</gene>
<keyword evidence="3" id="KW-1185">Reference proteome</keyword>
<dbReference type="Proteomes" id="UP000002220">
    <property type="component" value="Chromosome"/>
</dbReference>
<protein>
    <recommendedName>
        <fullName evidence="4">DUF3467 domain-containing protein</fullName>
    </recommendedName>
</protein>
<dbReference type="AlphaFoldDB" id="D5SXE0"/>
<organism evidence="2 3">
    <name type="scientific">Planctopirus limnophila (strain ATCC 43296 / DSM 3776 / IFAM 1008 / Mu 290)</name>
    <name type="common">Planctomyces limnophilus</name>
    <dbReference type="NCBI Taxonomy" id="521674"/>
    <lineage>
        <taxon>Bacteria</taxon>
        <taxon>Pseudomonadati</taxon>
        <taxon>Planctomycetota</taxon>
        <taxon>Planctomycetia</taxon>
        <taxon>Planctomycetales</taxon>
        <taxon>Planctomycetaceae</taxon>
        <taxon>Planctopirus</taxon>
    </lineage>
</organism>
<dbReference type="InterPro" id="IPR021857">
    <property type="entry name" value="DUF3467"/>
</dbReference>
<dbReference type="OrthoDB" id="277953at2"/>
<dbReference type="STRING" id="521674.Plim_3951"/>
<reference evidence="2 3" key="1">
    <citation type="journal article" date="2010" name="Stand. Genomic Sci.">
        <title>Complete genome sequence of Planctomyces limnophilus type strain (Mu 290).</title>
        <authorList>
            <person name="Labutti K."/>
            <person name="Sikorski J."/>
            <person name="Schneider S."/>
            <person name="Nolan M."/>
            <person name="Lucas S."/>
            <person name="Glavina Del Rio T."/>
            <person name="Tice H."/>
            <person name="Cheng J.F."/>
            <person name="Goodwin L."/>
            <person name="Pitluck S."/>
            <person name="Liolios K."/>
            <person name="Ivanova N."/>
            <person name="Mavromatis K."/>
            <person name="Mikhailova N."/>
            <person name="Pati A."/>
            <person name="Chen A."/>
            <person name="Palaniappan K."/>
            <person name="Land M."/>
            <person name="Hauser L."/>
            <person name="Chang Y.J."/>
            <person name="Jeffries C.D."/>
            <person name="Tindall B.J."/>
            <person name="Rohde M."/>
            <person name="Goker M."/>
            <person name="Woyke T."/>
            <person name="Bristow J."/>
            <person name="Eisen J.A."/>
            <person name="Markowitz V."/>
            <person name="Hugenholtz P."/>
            <person name="Kyrpides N.C."/>
            <person name="Klenk H.P."/>
            <person name="Lapidus A."/>
        </authorList>
    </citation>
    <scope>NUCLEOTIDE SEQUENCE [LARGE SCALE GENOMIC DNA]</scope>
    <source>
        <strain evidence="3">ATCC 43296 / DSM 3776 / IFAM 1008 / 290</strain>
    </source>
</reference>
<evidence type="ECO:0000313" key="2">
    <source>
        <dbReference type="EMBL" id="ADG69762.1"/>
    </source>
</evidence>
<dbReference type="eggNOG" id="ENOG5032USG">
    <property type="taxonomic scope" value="Bacteria"/>
</dbReference>
<dbReference type="EMBL" id="CP001744">
    <property type="protein sequence ID" value="ADG69762.1"/>
    <property type="molecule type" value="Genomic_DNA"/>
</dbReference>
<evidence type="ECO:0000256" key="1">
    <source>
        <dbReference type="SAM" id="MobiDB-lite"/>
    </source>
</evidence>
<feature type="region of interest" description="Disordered" evidence="1">
    <location>
        <begin position="1"/>
        <end position="21"/>
    </location>
</feature>
<dbReference type="Pfam" id="PF11950">
    <property type="entry name" value="DUF3467"/>
    <property type="match status" value="1"/>
</dbReference>
<evidence type="ECO:0008006" key="4">
    <source>
        <dbReference type="Google" id="ProtNLM"/>
    </source>
</evidence>